<dbReference type="Proteomes" id="UP001470230">
    <property type="component" value="Unassembled WGS sequence"/>
</dbReference>
<evidence type="ECO:0000313" key="3">
    <source>
        <dbReference type="Proteomes" id="UP001470230"/>
    </source>
</evidence>
<protein>
    <submittedName>
        <fullName evidence="2">Uncharacterized protein</fullName>
    </submittedName>
</protein>
<gene>
    <name evidence="2" type="ORF">M9Y10_013681</name>
</gene>
<reference evidence="2 3" key="1">
    <citation type="submission" date="2024-04" db="EMBL/GenBank/DDBJ databases">
        <title>Tritrichomonas musculus Genome.</title>
        <authorList>
            <person name="Alves-Ferreira E."/>
            <person name="Grigg M."/>
            <person name="Lorenzi H."/>
            <person name="Galac M."/>
        </authorList>
    </citation>
    <scope>NUCLEOTIDE SEQUENCE [LARGE SCALE GENOMIC DNA]</scope>
    <source>
        <strain evidence="2 3">EAF2021</strain>
    </source>
</reference>
<sequence>MAYPSKLNSKISQDISQLRDSSVNANRLFILSRYVNQCKNRNSAFPFTQNPYEYITNPENLSITVNLLQFVQNSSFFLSYLQENPKIFALVTISIRRSWQYPYLVNCVIPSFFGFFSCHEYAEYAIEFYSEILGKAAPATSIQTIRPFFHSCVTYHFFQNAFQPFIQSIMVDENILKNPDKQVSVYAHLFIDYITNSIQFLPKEFFQLLRIIELKKWDYKFKISLIIDNFLFPELKIWASRLSLNKELNNFILRIIDMISLSTSLSYGKKYFNDNKLSSLSSSPTLFKSMNYMTDSSSSFNLMSIDLEPEVPSSPSMPISRSTSTLKSTKTKSQKISNESKTTIMLMNKFIDLLFDSTIEKVSIYQMPVLYENFADEIFPQCAQFILNVYDVRFVSKLLERNHQFPNKVSSFVFLNDSLECYESGIFYSHVYSHHISFKKNESYFSLFKSEVNFEERKKTPKFNISLIDNDIFVHFLRINKHYAQIFSSIIKETKRNSIFEQNENIEKYIYFLTLINEIEKENDRILYQTSFELDAFADSLLNRIIFFQTNSPKKKSFIKLFKKVSNVFNKFNLIQMKKNLYLKILDHFHKDLIGDYWRVLVDFNKYWEELVNEPKEKKNLVTVFSSMDPILQIFFIDSTKLLSQIDDKVLDVKYYLMTYAFRLLKHIAQGDSNGNEIYKLAFQHIKATDLLSTFLIIDSMAMKVDVFQELCTKEEIESWNYLKKNIEIYLNRNEQYKKVYMSITEYLIAITPSLLYSPPC</sequence>
<feature type="region of interest" description="Disordered" evidence="1">
    <location>
        <begin position="311"/>
        <end position="333"/>
    </location>
</feature>
<evidence type="ECO:0000256" key="1">
    <source>
        <dbReference type="SAM" id="MobiDB-lite"/>
    </source>
</evidence>
<evidence type="ECO:0000313" key="2">
    <source>
        <dbReference type="EMBL" id="KAK8895796.1"/>
    </source>
</evidence>
<keyword evidence="3" id="KW-1185">Reference proteome</keyword>
<name>A0ABR2KXE6_9EUKA</name>
<proteinExistence type="predicted"/>
<dbReference type="EMBL" id="JAPFFF010000002">
    <property type="protein sequence ID" value="KAK8895796.1"/>
    <property type="molecule type" value="Genomic_DNA"/>
</dbReference>
<organism evidence="2 3">
    <name type="scientific">Tritrichomonas musculus</name>
    <dbReference type="NCBI Taxonomy" id="1915356"/>
    <lineage>
        <taxon>Eukaryota</taxon>
        <taxon>Metamonada</taxon>
        <taxon>Parabasalia</taxon>
        <taxon>Tritrichomonadida</taxon>
        <taxon>Tritrichomonadidae</taxon>
        <taxon>Tritrichomonas</taxon>
    </lineage>
</organism>
<accession>A0ABR2KXE6</accession>
<feature type="compositionally biased region" description="Low complexity" evidence="1">
    <location>
        <begin position="313"/>
        <end position="328"/>
    </location>
</feature>
<comment type="caution">
    <text evidence="2">The sequence shown here is derived from an EMBL/GenBank/DDBJ whole genome shotgun (WGS) entry which is preliminary data.</text>
</comment>